<dbReference type="AlphaFoldDB" id="A0A5K0VKV7"/>
<organism evidence="2">
    <name type="scientific">Nymphaea colorata</name>
    <name type="common">pocket water lily</name>
    <dbReference type="NCBI Taxonomy" id="210225"/>
    <lineage>
        <taxon>Eukaryota</taxon>
        <taxon>Viridiplantae</taxon>
        <taxon>Streptophyta</taxon>
        <taxon>Embryophyta</taxon>
        <taxon>Tracheophyta</taxon>
        <taxon>Spermatophyta</taxon>
        <taxon>Magnoliopsida</taxon>
        <taxon>Nymphaeales</taxon>
        <taxon>Nymphaeaceae</taxon>
        <taxon>Nymphaea</taxon>
    </lineage>
</organism>
<reference evidence="2" key="1">
    <citation type="submission" date="2019-09" db="EMBL/GenBank/DDBJ databases">
        <authorList>
            <person name="Zhang L."/>
        </authorList>
    </citation>
    <scope>NUCLEOTIDE SEQUENCE</scope>
</reference>
<feature type="compositionally biased region" description="Basic and acidic residues" evidence="1">
    <location>
        <begin position="58"/>
        <end position="84"/>
    </location>
</feature>
<feature type="compositionally biased region" description="Polar residues" evidence="1">
    <location>
        <begin position="1"/>
        <end position="12"/>
    </location>
</feature>
<accession>A0A5K0VKV7</accession>
<evidence type="ECO:0000256" key="1">
    <source>
        <dbReference type="SAM" id="MobiDB-lite"/>
    </source>
</evidence>
<dbReference type="EMBL" id="LR721774">
    <property type="protein sequence ID" value="VVV40884.1"/>
    <property type="molecule type" value="Genomic_DNA"/>
</dbReference>
<name>A0A5K0VKV7_9MAGN</name>
<feature type="region of interest" description="Disordered" evidence="1">
    <location>
        <begin position="1"/>
        <end position="84"/>
    </location>
</feature>
<proteinExistence type="predicted"/>
<sequence>MSNELDSGSRTSCLLLKATDENEWRQQPAGGKHDPSYFQPSNQGPGKQGVDLYARFHQSPEPKSREKGQKNVSRHRNETKKADRNWPYRRWFSLGC</sequence>
<gene>
    <name evidence="2" type="ORF">NYM_LOCUS931</name>
</gene>
<evidence type="ECO:0000313" key="2">
    <source>
        <dbReference type="EMBL" id="VVV40884.1"/>
    </source>
</evidence>
<protein>
    <submittedName>
        <fullName evidence="2">Uncharacterized protein</fullName>
    </submittedName>
</protein>